<evidence type="ECO:0000313" key="1">
    <source>
        <dbReference type="EMBL" id="MVN19983.1"/>
    </source>
</evidence>
<proteinExistence type="predicted"/>
<accession>A0A7K1SRQ1</accession>
<dbReference type="RefSeq" id="WP_157562774.1">
    <property type="nucleotide sequence ID" value="NZ_WPIK01000001.1"/>
</dbReference>
<comment type="caution">
    <text evidence="1">The sequence shown here is derived from an EMBL/GenBank/DDBJ whole genome shotgun (WGS) entry which is preliminary data.</text>
</comment>
<protein>
    <submittedName>
        <fullName evidence="1">DUF3108 domain-containing protein</fullName>
    </submittedName>
</protein>
<sequence>MAKILWVPIAFIIMLHQLVAAQELVKKNTLAFKDGEQLSYRLKYGIFSAAEANLRIEESGIKFDGNPTYHIIVDGRTAGSFDVFFKVRNRYESFIDRTTTLPYYYTENRREGKYRRTDKVSFDYENKKITAQTGTFPFKGMVFDLPSAFYFARNLDLSKIKVGEELTLQYFSEKKVETLGITYLGKETVTCDLGTFNCLKFSPAIVPGRIFRKDSKLYLWITNDGNRIPIKAQVEILVGTVTLEITNAKGLKYPLNP</sequence>
<reference evidence="1 2" key="1">
    <citation type="submission" date="2019-12" db="EMBL/GenBank/DDBJ databases">
        <title>Mucilaginibacter sp. HMF7410 genome sequencing and assembly.</title>
        <authorList>
            <person name="Kang H."/>
            <person name="Cha I."/>
            <person name="Kim H."/>
            <person name="Joh K."/>
        </authorList>
    </citation>
    <scope>NUCLEOTIDE SEQUENCE [LARGE SCALE GENOMIC DNA]</scope>
    <source>
        <strain evidence="1 2">HMF7410</strain>
    </source>
</reference>
<dbReference type="AlphaFoldDB" id="A0A7K1SRQ1"/>
<dbReference type="InterPro" id="IPR021457">
    <property type="entry name" value="DUF3108"/>
</dbReference>
<keyword evidence="2" id="KW-1185">Reference proteome</keyword>
<gene>
    <name evidence="1" type="ORF">GO621_00355</name>
</gene>
<organism evidence="1 2">
    <name type="scientific">Mucilaginibacter arboris</name>
    <dbReference type="NCBI Taxonomy" id="2682090"/>
    <lineage>
        <taxon>Bacteria</taxon>
        <taxon>Pseudomonadati</taxon>
        <taxon>Bacteroidota</taxon>
        <taxon>Sphingobacteriia</taxon>
        <taxon>Sphingobacteriales</taxon>
        <taxon>Sphingobacteriaceae</taxon>
        <taxon>Mucilaginibacter</taxon>
    </lineage>
</organism>
<dbReference type="EMBL" id="WPIK01000001">
    <property type="protein sequence ID" value="MVN19983.1"/>
    <property type="molecule type" value="Genomic_DNA"/>
</dbReference>
<dbReference type="Pfam" id="PF11306">
    <property type="entry name" value="DUF3108"/>
    <property type="match status" value="1"/>
</dbReference>
<name>A0A7K1SRQ1_9SPHI</name>
<evidence type="ECO:0000313" key="2">
    <source>
        <dbReference type="Proteomes" id="UP000462014"/>
    </source>
</evidence>
<dbReference type="Proteomes" id="UP000462014">
    <property type="component" value="Unassembled WGS sequence"/>
</dbReference>